<feature type="domain" description="ABC transmembrane type-1" evidence="8">
    <location>
        <begin position="95"/>
        <end position="286"/>
    </location>
</feature>
<dbReference type="GO" id="GO:0005886">
    <property type="term" value="C:plasma membrane"/>
    <property type="evidence" value="ECO:0007669"/>
    <property type="project" value="UniProtKB-SubCell"/>
</dbReference>
<feature type="transmembrane region" description="Helical" evidence="7">
    <location>
        <begin position="132"/>
        <end position="152"/>
    </location>
</feature>
<evidence type="ECO:0000313" key="9">
    <source>
        <dbReference type="EMBL" id="GIG21983.1"/>
    </source>
</evidence>
<protein>
    <submittedName>
        <fullName evidence="9">Sugar ABC transporter permease</fullName>
    </submittedName>
</protein>
<dbReference type="InterPro" id="IPR035906">
    <property type="entry name" value="MetI-like_sf"/>
</dbReference>
<keyword evidence="5 7" id="KW-1133">Transmembrane helix</keyword>
<dbReference type="GO" id="GO:0055085">
    <property type="term" value="P:transmembrane transport"/>
    <property type="evidence" value="ECO:0007669"/>
    <property type="project" value="InterPro"/>
</dbReference>
<gene>
    <name evidence="9" type="ORF">Cch01nite_27070</name>
</gene>
<dbReference type="InterPro" id="IPR000515">
    <property type="entry name" value="MetI-like"/>
</dbReference>
<name>A0A919U0H9_9CELL</name>
<proteinExistence type="inferred from homology"/>
<organism evidence="9 10">
    <name type="scientific">Cellulomonas chitinilytica</name>
    <dbReference type="NCBI Taxonomy" id="398759"/>
    <lineage>
        <taxon>Bacteria</taxon>
        <taxon>Bacillati</taxon>
        <taxon>Actinomycetota</taxon>
        <taxon>Actinomycetes</taxon>
        <taxon>Micrococcales</taxon>
        <taxon>Cellulomonadaceae</taxon>
        <taxon>Cellulomonas</taxon>
    </lineage>
</organism>
<dbReference type="EMBL" id="BONK01000009">
    <property type="protein sequence ID" value="GIG21983.1"/>
    <property type="molecule type" value="Genomic_DNA"/>
</dbReference>
<feature type="transmembrane region" description="Helical" evidence="7">
    <location>
        <begin position="99"/>
        <end position="120"/>
    </location>
</feature>
<dbReference type="PANTHER" id="PTHR43744">
    <property type="entry name" value="ABC TRANSPORTER PERMEASE PROTEIN MG189-RELATED-RELATED"/>
    <property type="match status" value="1"/>
</dbReference>
<keyword evidence="2 7" id="KW-0813">Transport</keyword>
<keyword evidence="10" id="KW-1185">Reference proteome</keyword>
<evidence type="ECO:0000313" key="10">
    <source>
        <dbReference type="Proteomes" id="UP000632740"/>
    </source>
</evidence>
<accession>A0A919U0H9</accession>
<keyword evidence="6 7" id="KW-0472">Membrane</keyword>
<evidence type="ECO:0000256" key="5">
    <source>
        <dbReference type="ARBA" id="ARBA00022989"/>
    </source>
</evidence>
<comment type="subcellular location">
    <subcellularLocation>
        <location evidence="1 7">Cell membrane</location>
        <topology evidence="1 7">Multi-pass membrane protein</topology>
    </subcellularLocation>
</comment>
<feature type="transmembrane region" description="Helical" evidence="7">
    <location>
        <begin position="164"/>
        <end position="183"/>
    </location>
</feature>
<evidence type="ECO:0000259" key="8">
    <source>
        <dbReference type="PROSITE" id="PS50928"/>
    </source>
</evidence>
<sequence length="300" mass="32312">MSAGTVSPSKPPHVAMTAKEQGFHKKKTSLEGGNPLVWGIALVVIALTLGPVLYGILSGFRTNGQLAEDPAALPDPWVLKNYVGVLTNPSFWRYAGNSAAIAIITTTIVVVFGIMAAYPLARYRFKGREQIFLVFVMGLLFPATVAIIPLFILITKELHLGNTWWGVALPQAAFALPVTVVILRPFLQALPNELEEAALLDGASRIGFFWRILLPLSKPGMVTVGVLAFVGSWNAYLLPLLLLQDKMKTLPLGVADFSSEHSSDIAGVFAFTSLAMIPALIFFLAMQKQIVNGLQGAVKG</sequence>
<evidence type="ECO:0000256" key="2">
    <source>
        <dbReference type="ARBA" id="ARBA00022448"/>
    </source>
</evidence>
<evidence type="ECO:0000256" key="4">
    <source>
        <dbReference type="ARBA" id="ARBA00022692"/>
    </source>
</evidence>
<dbReference type="SUPFAM" id="SSF161098">
    <property type="entry name" value="MetI-like"/>
    <property type="match status" value="1"/>
</dbReference>
<feature type="transmembrane region" description="Helical" evidence="7">
    <location>
        <begin position="265"/>
        <end position="285"/>
    </location>
</feature>
<dbReference type="Gene3D" id="1.10.3720.10">
    <property type="entry name" value="MetI-like"/>
    <property type="match status" value="1"/>
</dbReference>
<dbReference type="Pfam" id="PF00528">
    <property type="entry name" value="BPD_transp_1"/>
    <property type="match status" value="1"/>
</dbReference>
<dbReference type="Proteomes" id="UP000632740">
    <property type="component" value="Unassembled WGS sequence"/>
</dbReference>
<dbReference type="AlphaFoldDB" id="A0A919U0H9"/>
<comment type="similarity">
    <text evidence="7">Belongs to the binding-protein-dependent transport system permease family.</text>
</comment>
<reference evidence="9" key="1">
    <citation type="submission" date="2021-01" db="EMBL/GenBank/DDBJ databases">
        <title>Whole genome shotgun sequence of Cellulomonas chitinilytica NBRC 110799.</title>
        <authorList>
            <person name="Komaki H."/>
            <person name="Tamura T."/>
        </authorList>
    </citation>
    <scope>NUCLEOTIDE SEQUENCE</scope>
    <source>
        <strain evidence="9">NBRC 110799</strain>
    </source>
</reference>
<dbReference type="RefSeq" id="WP_203755676.1">
    <property type="nucleotide sequence ID" value="NZ_BONK01000009.1"/>
</dbReference>
<keyword evidence="4 7" id="KW-0812">Transmembrane</keyword>
<feature type="transmembrane region" description="Helical" evidence="7">
    <location>
        <begin position="36"/>
        <end position="57"/>
    </location>
</feature>
<evidence type="ECO:0000256" key="1">
    <source>
        <dbReference type="ARBA" id="ARBA00004651"/>
    </source>
</evidence>
<feature type="transmembrane region" description="Helical" evidence="7">
    <location>
        <begin position="221"/>
        <end position="242"/>
    </location>
</feature>
<dbReference type="PANTHER" id="PTHR43744:SF12">
    <property type="entry name" value="ABC TRANSPORTER PERMEASE PROTEIN MG189-RELATED"/>
    <property type="match status" value="1"/>
</dbReference>
<evidence type="ECO:0000256" key="3">
    <source>
        <dbReference type="ARBA" id="ARBA00022475"/>
    </source>
</evidence>
<dbReference type="PROSITE" id="PS50928">
    <property type="entry name" value="ABC_TM1"/>
    <property type="match status" value="1"/>
</dbReference>
<evidence type="ECO:0000256" key="6">
    <source>
        <dbReference type="ARBA" id="ARBA00023136"/>
    </source>
</evidence>
<dbReference type="CDD" id="cd06261">
    <property type="entry name" value="TM_PBP2"/>
    <property type="match status" value="1"/>
</dbReference>
<evidence type="ECO:0000256" key="7">
    <source>
        <dbReference type="RuleBase" id="RU363032"/>
    </source>
</evidence>
<comment type="caution">
    <text evidence="9">The sequence shown here is derived from an EMBL/GenBank/DDBJ whole genome shotgun (WGS) entry which is preliminary data.</text>
</comment>
<keyword evidence="3" id="KW-1003">Cell membrane</keyword>